<protein>
    <recommendedName>
        <fullName evidence="3">XRE family transcriptional regulator</fullName>
    </recommendedName>
</protein>
<accession>A0A840W740</accession>
<name>A0A840W740_9ACTN</name>
<evidence type="ECO:0000313" key="1">
    <source>
        <dbReference type="EMBL" id="MBB5488901.1"/>
    </source>
</evidence>
<proteinExistence type="predicted"/>
<dbReference type="RefSeq" id="WP_221318655.1">
    <property type="nucleotide sequence ID" value="NZ_JACHDO010000001.1"/>
</dbReference>
<evidence type="ECO:0000313" key="2">
    <source>
        <dbReference type="Proteomes" id="UP000579647"/>
    </source>
</evidence>
<sequence length="489" mass="53257">MRADIGAKGWRTSPDELRNRIAEAIGECCGHLGLKCFRLAEGWTVAAAITHFHRMCDRAGLKRRGLTERSWRQWEAGDRPSRDYEDLLCRLFRTGPVHLGFASDYTFRPSSEGRGVLVPRQRGPVQLGGPSLAAGRPSPMLAPGNSGMTAAEAIAAAARESAHFTQYAGRTNVGPHTLEQLDADLRNLIKAYPGRPVYPTFLELVELRNSDFELLEGRQYPAQSRDLYLVAGVTCGVMSNASFDLGHMQAAATQARTAYLCAELSGSEWLRTWVRGMQSLIAYWGDHFEEAVAFASSVRGHAAAQGSATVRLASIEARARARLGDAEGVETALEAAANARESALHPDEYAGMMAFPVEKQLFYGSTCQVWLGGEARLRRAAQDASRAVSMFEQAPLRQRRVGEMCLARLDLAAARLGSGELDGAAEQVRAVFAEAANRRTDSVRRRLTQVRDQLEAPRVKTSPLAASLSDEIIEFCAPSPPAVTEGHSS</sequence>
<dbReference type="Proteomes" id="UP000579647">
    <property type="component" value="Unassembled WGS sequence"/>
</dbReference>
<evidence type="ECO:0008006" key="3">
    <source>
        <dbReference type="Google" id="ProtNLM"/>
    </source>
</evidence>
<dbReference type="AlphaFoldDB" id="A0A840W740"/>
<reference evidence="1 2" key="1">
    <citation type="submission" date="2020-08" db="EMBL/GenBank/DDBJ databases">
        <title>Sequencing the genomes of 1000 actinobacteria strains.</title>
        <authorList>
            <person name="Klenk H.-P."/>
        </authorList>
    </citation>
    <scope>NUCLEOTIDE SEQUENCE [LARGE SCALE GENOMIC DNA]</scope>
    <source>
        <strain evidence="1 2">DSM 44598</strain>
    </source>
</reference>
<organism evidence="1 2">
    <name type="scientific">Nocardiopsis metallicus</name>
    <dbReference type="NCBI Taxonomy" id="179819"/>
    <lineage>
        <taxon>Bacteria</taxon>
        <taxon>Bacillati</taxon>
        <taxon>Actinomycetota</taxon>
        <taxon>Actinomycetes</taxon>
        <taxon>Streptosporangiales</taxon>
        <taxon>Nocardiopsidaceae</taxon>
        <taxon>Nocardiopsis</taxon>
    </lineage>
</organism>
<keyword evidence="2" id="KW-1185">Reference proteome</keyword>
<comment type="caution">
    <text evidence="1">The sequence shown here is derived from an EMBL/GenBank/DDBJ whole genome shotgun (WGS) entry which is preliminary data.</text>
</comment>
<gene>
    <name evidence="1" type="ORF">HNR07_000038</name>
</gene>
<dbReference type="EMBL" id="JACHDO010000001">
    <property type="protein sequence ID" value="MBB5488901.1"/>
    <property type="molecule type" value="Genomic_DNA"/>
</dbReference>